<dbReference type="PANTHER" id="PTHR24082">
    <property type="entry name" value="NUCLEAR HORMONE RECEPTOR"/>
    <property type="match status" value="1"/>
</dbReference>
<dbReference type="InterPro" id="IPR013088">
    <property type="entry name" value="Znf_NHR/GATA"/>
</dbReference>
<dbReference type="GO" id="GO:0004879">
    <property type="term" value="F:nuclear receptor activity"/>
    <property type="evidence" value="ECO:0007669"/>
    <property type="project" value="TreeGrafter"/>
</dbReference>
<keyword evidence="5" id="KW-0805">Transcription regulation</keyword>
<keyword evidence="9" id="KW-0539">Nucleus</keyword>
<dbReference type="InterPro" id="IPR050234">
    <property type="entry name" value="Nuclear_hormone_rcpt_NR1"/>
</dbReference>
<reference evidence="11 12" key="1">
    <citation type="submission" date="2020-08" db="EMBL/GenBank/DDBJ databases">
        <authorList>
            <person name="Koutsovoulos G."/>
            <person name="Danchin GJ E."/>
        </authorList>
    </citation>
    <scope>NUCLEOTIDE SEQUENCE [LARGE SCALE GENOMIC DNA]</scope>
</reference>
<evidence type="ECO:0000313" key="12">
    <source>
        <dbReference type="Proteomes" id="UP000580250"/>
    </source>
</evidence>
<accession>A0A6V7V4G1</accession>
<dbReference type="GO" id="GO:0030154">
    <property type="term" value="P:cell differentiation"/>
    <property type="evidence" value="ECO:0007669"/>
    <property type="project" value="TreeGrafter"/>
</dbReference>
<evidence type="ECO:0000256" key="4">
    <source>
        <dbReference type="ARBA" id="ARBA00022833"/>
    </source>
</evidence>
<dbReference type="GO" id="GO:0008270">
    <property type="term" value="F:zinc ion binding"/>
    <property type="evidence" value="ECO:0007669"/>
    <property type="project" value="UniProtKB-KW"/>
</dbReference>
<evidence type="ECO:0000256" key="8">
    <source>
        <dbReference type="ARBA" id="ARBA00023170"/>
    </source>
</evidence>
<evidence type="ECO:0000256" key="3">
    <source>
        <dbReference type="ARBA" id="ARBA00022771"/>
    </source>
</evidence>
<keyword evidence="3" id="KW-0863">Zinc-finger</keyword>
<evidence type="ECO:0000256" key="2">
    <source>
        <dbReference type="ARBA" id="ARBA00022723"/>
    </source>
</evidence>
<dbReference type="EMBL" id="CAJEWN010000156">
    <property type="protein sequence ID" value="CAD2169667.1"/>
    <property type="molecule type" value="Genomic_DNA"/>
</dbReference>
<evidence type="ECO:0000256" key="7">
    <source>
        <dbReference type="ARBA" id="ARBA00023163"/>
    </source>
</evidence>
<dbReference type="InterPro" id="IPR001628">
    <property type="entry name" value="Znf_hrmn_rcpt"/>
</dbReference>
<protein>
    <recommendedName>
        <fullName evidence="10">Nuclear receptor domain-containing protein</fullName>
    </recommendedName>
</protein>
<comment type="caution">
    <text evidence="11">The sequence shown here is derived from an EMBL/GenBank/DDBJ whole genome shotgun (WGS) entry which is preliminary data.</text>
</comment>
<feature type="domain" description="Nuclear receptor" evidence="10">
    <location>
        <begin position="32"/>
        <end position="123"/>
    </location>
</feature>
<dbReference type="GO" id="GO:0009755">
    <property type="term" value="P:hormone-mediated signaling pathway"/>
    <property type="evidence" value="ECO:0007669"/>
    <property type="project" value="TreeGrafter"/>
</dbReference>
<dbReference type="Pfam" id="PF00105">
    <property type="entry name" value="zf-C4"/>
    <property type="match status" value="1"/>
</dbReference>
<dbReference type="GO" id="GO:0000978">
    <property type="term" value="F:RNA polymerase II cis-regulatory region sequence-specific DNA binding"/>
    <property type="evidence" value="ECO:0007669"/>
    <property type="project" value="TreeGrafter"/>
</dbReference>
<keyword evidence="4" id="KW-0862">Zinc</keyword>
<evidence type="ECO:0000256" key="1">
    <source>
        <dbReference type="ARBA" id="ARBA00005993"/>
    </source>
</evidence>
<dbReference type="AlphaFoldDB" id="A0A6V7V4G1"/>
<keyword evidence="6" id="KW-0238">DNA-binding</keyword>
<dbReference type="GO" id="GO:0000122">
    <property type="term" value="P:negative regulation of transcription by RNA polymerase II"/>
    <property type="evidence" value="ECO:0007669"/>
    <property type="project" value="TreeGrafter"/>
</dbReference>
<evidence type="ECO:0000256" key="5">
    <source>
        <dbReference type="ARBA" id="ARBA00023015"/>
    </source>
</evidence>
<name>A0A6V7V4G1_MELEN</name>
<comment type="similarity">
    <text evidence="1">Belongs to the nuclear hormone receptor family.</text>
</comment>
<gene>
    <name evidence="11" type="ORF">MENT_LOCUS21014</name>
</gene>
<dbReference type="GO" id="GO:0045944">
    <property type="term" value="P:positive regulation of transcription by RNA polymerase II"/>
    <property type="evidence" value="ECO:0007669"/>
    <property type="project" value="TreeGrafter"/>
</dbReference>
<dbReference type="Gene3D" id="3.30.50.10">
    <property type="entry name" value="Erythroid Transcription Factor GATA-1, subunit A"/>
    <property type="match status" value="1"/>
</dbReference>
<evidence type="ECO:0000256" key="9">
    <source>
        <dbReference type="ARBA" id="ARBA00023242"/>
    </source>
</evidence>
<dbReference type="Proteomes" id="UP000580250">
    <property type="component" value="Unassembled WGS sequence"/>
</dbReference>
<sequence length="158" mass="18418">MSFNDLTQQSIIYQQLLSEQAGNKEKNSRRINTNCNICGRLTCCYLFYKAKSASCDREDFSSFEFYSFCLSCRQFFRRTAINQKFYLCLYEGNCVISEFGNNCKSCRLDRCILSGMSTFMFKGVTKTSLAKINELMDKRRREVIERILEGQKEEGMSC</sequence>
<proteinExistence type="inferred from homology"/>
<dbReference type="PANTHER" id="PTHR24082:SF473">
    <property type="entry name" value="ECDYSONE-INDUCED PROTEIN 75B, ISOFORM B"/>
    <property type="match status" value="1"/>
</dbReference>
<organism evidence="11 12">
    <name type="scientific">Meloidogyne enterolobii</name>
    <name type="common">Root-knot nematode worm</name>
    <name type="synonym">Meloidogyne mayaguensis</name>
    <dbReference type="NCBI Taxonomy" id="390850"/>
    <lineage>
        <taxon>Eukaryota</taxon>
        <taxon>Metazoa</taxon>
        <taxon>Ecdysozoa</taxon>
        <taxon>Nematoda</taxon>
        <taxon>Chromadorea</taxon>
        <taxon>Rhabditida</taxon>
        <taxon>Tylenchina</taxon>
        <taxon>Tylenchomorpha</taxon>
        <taxon>Tylenchoidea</taxon>
        <taxon>Meloidogynidae</taxon>
        <taxon>Meloidogyninae</taxon>
        <taxon>Meloidogyne</taxon>
    </lineage>
</organism>
<dbReference type="OrthoDB" id="10018779at2759"/>
<dbReference type="SUPFAM" id="SSF57716">
    <property type="entry name" value="Glucocorticoid receptor-like (DNA-binding domain)"/>
    <property type="match status" value="1"/>
</dbReference>
<keyword evidence="2" id="KW-0479">Metal-binding</keyword>
<keyword evidence="8" id="KW-0675">Receptor</keyword>
<keyword evidence="7" id="KW-0804">Transcription</keyword>
<evidence type="ECO:0000313" key="11">
    <source>
        <dbReference type="EMBL" id="CAD2169667.1"/>
    </source>
</evidence>
<evidence type="ECO:0000256" key="6">
    <source>
        <dbReference type="ARBA" id="ARBA00023125"/>
    </source>
</evidence>
<dbReference type="PROSITE" id="PS51030">
    <property type="entry name" value="NUCLEAR_REC_DBD_2"/>
    <property type="match status" value="1"/>
</dbReference>
<evidence type="ECO:0000259" key="10">
    <source>
        <dbReference type="PROSITE" id="PS51030"/>
    </source>
</evidence>
<dbReference type="SMART" id="SM00399">
    <property type="entry name" value="ZnF_C4"/>
    <property type="match status" value="1"/>
</dbReference>